<keyword evidence="3" id="KW-1185">Reference proteome</keyword>
<sequence>MVSNFNGGKGERRLFTVDQAAGCLCLHRTTVHRLIAAGELQSIRVGRRRLIPEVAINRFIDDRLADAASVVPRTPSTPSAGANR</sequence>
<evidence type="ECO:0000259" key="1">
    <source>
        <dbReference type="Pfam" id="PF12728"/>
    </source>
</evidence>
<accession>A0A5B1LNB6</accession>
<dbReference type="Proteomes" id="UP000325003">
    <property type="component" value="Unassembled WGS sequence"/>
</dbReference>
<protein>
    <submittedName>
        <fullName evidence="2">Helix-turn-helix domain-containing protein</fullName>
    </submittedName>
</protein>
<name>A0A5B1LNB6_9ACTN</name>
<feature type="domain" description="Helix-turn-helix" evidence="1">
    <location>
        <begin position="14"/>
        <end position="62"/>
    </location>
</feature>
<reference evidence="2 3" key="1">
    <citation type="submission" date="2019-09" db="EMBL/GenBank/DDBJ databases">
        <title>Nocardioides panacisoli sp. nov., isolated from the soil of a ginseng field.</title>
        <authorList>
            <person name="Cho C."/>
        </authorList>
    </citation>
    <scope>NUCLEOTIDE SEQUENCE [LARGE SCALE GENOMIC DNA]</scope>
    <source>
        <strain evidence="2 3">BN130099</strain>
    </source>
</reference>
<gene>
    <name evidence="2" type="ORF">F0U44_02810</name>
</gene>
<proteinExistence type="predicted"/>
<dbReference type="InterPro" id="IPR010093">
    <property type="entry name" value="SinI_DNA-bd"/>
</dbReference>
<dbReference type="Pfam" id="PF12728">
    <property type="entry name" value="HTH_17"/>
    <property type="match status" value="1"/>
</dbReference>
<dbReference type="GO" id="GO:0003677">
    <property type="term" value="F:DNA binding"/>
    <property type="evidence" value="ECO:0007669"/>
    <property type="project" value="InterPro"/>
</dbReference>
<reference evidence="2 3" key="2">
    <citation type="submission" date="2019-09" db="EMBL/GenBank/DDBJ databases">
        <authorList>
            <person name="Jin C."/>
        </authorList>
    </citation>
    <scope>NUCLEOTIDE SEQUENCE [LARGE SCALE GENOMIC DNA]</scope>
    <source>
        <strain evidence="2 3">BN130099</strain>
    </source>
</reference>
<evidence type="ECO:0000313" key="2">
    <source>
        <dbReference type="EMBL" id="KAA1421260.1"/>
    </source>
</evidence>
<evidence type="ECO:0000313" key="3">
    <source>
        <dbReference type="Proteomes" id="UP000325003"/>
    </source>
</evidence>
<dbReference type="AlphaFoldDB" id="A0A5B1LNB6"/>
<comment type="caution">
    <text evidence="2">The sequence shown here is derived from an EMBL/GenBank/DDBJ whole genome shotgun (WGS) entry which is preliminary data.</text>
</comment>
<dbReference type="NCBIfam" id="TIGR01764">
    <property type="entry name" value="excise"/>
    <property type="match status" value="1"/>
</dbReference>
<dbReference type="InterPro" id="IPR041657">
    <property type="entry name" value="HTH_17"/>
</dbReference>
<dbReference type="EMBL" id="VUJV01000001">
    <property type="protein sequence ID" value="KAA1421260.1"/>
    <property type="molecule type" value="Genomic_DNA"/>
</dbReference>
<organism evidence="2 3">
    <name type="scientific">Nocardioides humilatus</name>
    <dbReference type="NCBI Taxonomy" id="2607660"/>
    <lineage>
        <taxon>Bacteria</taxon>
        <taxon>Bacillati</taxon>
        <taxon>Actinomycetota</taxon>
        <taxon>Actinomycetes</taxon>
        <taxon>Propionibacteriales</taxon>
        <taxon>Nocardioidaceae</taxon>
        <taxon>Nocardioides</taxon>
    </lineage>
</organism>